<keyword evidence="2 4" id="KW-1133">Transmembrane helix</keyword>
<evidence type="ECO:0000256" key="4">
    <source>
        <dbReference type="SAM" id="Phobius"/>
    </source>
</evidence>
<gene>
    <name evidence="6" type="ORF">FHP25_04530</name>
</gene>
<evidence type="ECO:0000256" key="3">
    <source>
        <dbReference type="ARBA" id="ARBA00023136"/>
    </source>
</evidence>
<dbReference type="EMBL" id="VDUZ01000004">
    <property type="protein sequence ID" value="TXL80304.1"/>
    <property type="molecule type" value="Genomic_DNA"/>
</dbReference>
<dbReference type="Proteomes" id="UP000321638">
    <property type="component" value="Unassembled WGS sequence"/>
</dbReference>
<organism evidence="6 7">
    <name type="scientific">Vineibacter terrae</name>
    <dbReference type="NCBI Taxonomy" id="2586908"/>
    <lineage>
        <taxon>Bacteria</taxon>
        <taxon>Pseudomonadati</taxon>
        <taxon>Pseudomonadota</taxon>
        <taxon>Alphaproteobacteria</taxon>
        <taxon>Hyphomicrobiales</taxon>
        <taxon>Vineibacter</taxon>
    </lineage>
</organism>
<dbReference type="Gene3D" id="1.20.1250.20">
    <property type="entry name" value="MFS general substrate transporter like domains"/>
    <property type="match status" value="2"/>
</dbReference>
<keyword evidence="3 4" id="KW-0472">Membrane</keyword>
<feature type="transmembrane region" description="Helical" evidence="4">
    <location>
        <begin position="391"/>
        <end position="417"/>
    </location>
</feature>
<dbReference type="InterPro" id="IPR036259">
    <property type="entry name" value="MFS_trans_sf"/>
</dbReference>
<feature type="transmembrane region" description="Helical" evidence="4">
    <location>
        <begin position="173"/>
        <end position="191"/>
    </location>
</feature>
<accession>A0A5C8PSP9</accession>
<feature type="transmembrane region" description="Helical" evidence="4">
    <location>
        <begin position="203"/>
        <end position="224"/>
    </location>
</feature>
<feature type="transmembrane region" description="Helical" evidence="4">
    <location>
        <begin position="260"/>
        <end position="281"/>
    </location>
</feature>
<keyword evidence="7" id="KW-1185">Reference proteome</keyword>
<sequence length="487" mass="50484">MPKAWEGEGYERPISLSRGVAAAKHIRPCACFDRSYPSPSHRAARDGPLPLPAPAGRGELAEFTARKRSVAARRAHHRAPDSSAEEALSVVASGASPAVESRHAWLVVMAAFIGGFVVFGVMYSFGAFFTAMASEFDVGRTAAAAFFSATGCAFYFLGAVAGRLADRHGPRRVVATGAVVMGGSLIATAWVEQLWLAYLTYGLGMGLGAACAYVPTLAVVGGWFERRRATALGIAAAGTGCGMLVVPPLSAALIEAHGWRLADIILGIGCTLLLALCALTVKPPPLAPQAVAPRHRVRSRQFALLYLSWVLATTALFVPFVFLPAFAQAQGADPVAASALLSLLGGASVVGRAGIGTLVDRIGTVRLFKVATAAMAVSYALWLVSTDLAALALFTIILGLGYGVRIAVLPGVLIAFFGLRQQGAILGLFFTGSGISTLLGAVVTGAILDQSEGYRWGIAFALAMGLAGLAAIMPLHADTAPAPHDDD</sequence>
<dbReference type="PANTHER" id="PTHR11360">
    <property type="entry name" value="MONOCARBOXYLATE TRANSPORTER"/>
    <property type="match status" value="1"/>
</dbReference>
<proteinExistence type="predicted"/>
<reference evidence="6 7" key="1">
    <citation type="submission" date="2019-06" db="EMBL/GenBank/DDBJ databases">
        <title>New taxonomy in bacterial strain CC-CFT640, isolated from vineyard.</title>
        <authorList>
            <person name="Lin S.-Y."/>
            <person name="Tsai C.-F."/>
            <person name="Young C.-C."/>
        </authorList>
    </citation>
    <scope>NUCLEOTIDE SEQUENCE [LARGE SCALE GENOMIC DNA]</scope>
    <source>
        <strain evidence="6 7">CC-CFT640</strain>
    </source>
</reference>
<evidence type="ECO:0000313" key="7">
    <source>
        <dbReference type="Proteomes" id="UP000321638"/>
    </source>
</evidence>
<feature type="transmembrane region" description="Helical" evidence="4">
    <location>
        <begin position="104"/>
        <end position="129"/>
    </location>
</feature>
<evidence type="ECO:0000259" key="5">
    <source>
        <dbReference type="PROSITE" id="PS50850"/>
    </source>
</evidence>
<feature type="transmembrane region" description="Helical" evidence="4">
    <location>
        <begin position="141"/>
        <end position="161"/>
    </location>
</feature>
<protein>
    <submittedName>
        <fullName evidence="6">MFS transporter</fullName>
    </submittedName>
</protein>
<evidence type="ECO:0000256" key="2">
    <source>
        <dbReference type="ARBA" id="ARBA00022989"/>
    </source>
</evidence>
<dbReference type="PANTHER" id="PTHR11360:SF284">
    <property type="entry name" value="EG:103B4.3 PROTEIN-RELATED"/>
    <property type="match status" value="1"/>
</dbReference>
<dbReference type="AlphaFoldDB" id="A0A5C8PSP9"/>
<dbReference type="InterPro" id="IPR050327">
    <property type="entry name" value="Proton-linked_MCT"/>
</dbReference>
<dbReference type="InterPro" id="IPR011701">
    <property type="entry name" value="MFS"/>
</dbReference>
<name>A0A5C8PSP9_9HYPH</name>
<feature type="transmembrane region" description="Helical" evidence="4">
    <location>
        <begin position="454"/>
        <end position="475"/>
    </location>
</feature>
<feature type="transmembrane region" description="Helical" evidence="4">
    <location>
        <begin position="231"/>
        <end position="254"/>
    </location>
</feature>
<dbReference type="SUPFAM" id="SSF103473">
    <property type="entry name" value="MFS general substrate transporter"/>
    <property type="match status" value="1"/>
</dbReference>
<dbReference type="PROSITE" id="PS50850">
    <property type="entry name" value="MFS"/>
    <property type="match status" value="1"/>
</dbReference>
<evidence type="ECO:0000256" key="1">
    <source>
        <dbReference type="ARBA" id="ARBA00022692"/>
    </source>
</evidence>
<feature type="transmembrane region" description="Helical" evidence="4">
    <location>
        <begin position="424"/>
        <end position="448"/>
    </location>
</feature>
<dbReference type="Pfam" id="PF07690">
    <property type="entry name" value="MFS_1"/>
    <property type="match status" value="1"/>
</dbReference>
<dbReference type="GO" id="GO:0022857">
    <property type="term" value="F:transmembrane transporter activity"/>
    <property type="evidence" value="ECO:0007669"/>
    <property type="project" value="InterPro"/>
</dbReference>
<dbReference type="InterPro" id="IPR020846">
    <property type="entry name" value="MFS_dom"/>
</dbReference>
<keyword evidence="1 4" id="KW-0812">Transmembrane</keyword>
<dbReference type="OrthoDB" id="7375466at2"/>
<comment type="caution">
    <text evidence="6">The sequence shown here is derived from an EMBL/GenBank/DDBJ whole genome shotgun (WGS) entry which is preliminary data.</text>
</comment>
<feature type="domain" description="Major facilitator superfamily (MFS) profile" evidence="5">
    <location>
        <begin position="107"/>
        <end position="482"/>
    </location>
</feature>
<feature type="transmembrane region" description="Helical" evidence="4">
    <location>
        <begin position="335"/>
        <end position="355"/>
    </location>
</feature>
<evidence type="ECO:0000313" key="6">
    <source>
        <dbReference type="EMBL" id="TXL80304.1"/>
    </source>
</evidence>
<feature type="transmembrane region" description="Helical" evidence="4">
    <location>
        <begin position="302"/>
        <end position="323"/>
    </location>
</feature>